<dbReference type="EMBL" id="DSRU01000235">
    <property type="protein sequence ID" value="HFM99294.1"/>
    <property type="molecule type" value="Genomic_DNA"/>
</dbReference>
<sequence>MNDSITDFEPLPIAAIALSPQQIEIAMQHSLNVAPADQWQAYLNDLALQSFEQWLHQRGWTQPTESINGFPACQIRVNQLRLTLIPIESQPDELISIPSASLDPTNPSLFYVLIAIYEEQGQALIYGFLRHDQLLTHWQTQPQPPEPDQTYSLPLAWVNADPDRLLLYLRCLTPVAIPLVEPSTPAAPSSSSPLQPLMNAHLWLQNQLDAIAQEFAWTLLPSLTLAPGFRSLSTDYPLSTTSIAQPTVAGDRSPVEEVEALLRQLERQGMVLPPQLGIAYREWSMSSIPLRLYAVTGVISEPNQEPEWMLLLLLGTQPHVMLPINTTLLVQTETEVLVEQRSEAPTDSNFLIAQVIGQWDERFIATITLPDGTAITLPTFGFQVD</sequence>
<evidence type="ECO:0000313" key="1">
    <source>
        <dbReference type="EMBL" id="HFM99294.1"/>
    </source>
</evidence>
<proteinExistence type="predicted"/>
<protein>
    <submittedName>
        <fullName evidence="1">DUF1822 family protein</fullName>
    </submittedName>
</protein>
<name>A0A7C3PGC0_9CYAN</name>
<dbReference type="AlphaFoldDB" id="A0A7C3PGC0"/>
<dbReference type="InterPro" id="IPR014951">
    <property type="entry name" value="DUF1822"/>
</dbReference>
<accession>A0A7C3PGC0</accession>
<comment type="caution">
    <text evidence="1">The sequence shown here is derived from an EMBL/GenBank/DDBJ whole genome shotgun (WGS) entry which is preliminary data.</text>
</comment>
<dbReference type="Pfam" id="PF08852">
    <property type="entry name" value="DUF1822"/>
    <property type="match status" value="1"/>
</dbReference>
<gene>
    <name evidence="1" type="ORF">ENR64_16355</name>
</gene>
<reference evidence="1" key="1">
    <citation type="journal article" date="2020" name="mSystems">
        <title>Genome- and Community-Level Interaction Insights into Carbon Utilization and Element Cycling Functions of Hydrothermarchaeota in Hydrothermal Sediment.</title>
        <authorList>
            <person name="Zhou Z."/>
            <person name="Liu Y."/>
            <person name="Xu W."/>
            <person name="Pan J."/>
            <person name="Luo Z.H."/>
            <person name="Li M."/>
        </authorList>
    </citation>
    <scope>NUCLEOTIDE SEQUENCE [LARGE SCALE GENOMIC DNA]</scope>
    <source>
        <strain evidence="1">SpSt-418</strain>
    </source>
</reference>
<organism evidence="1">
    <name type="scientific">Oscillatoriales cyanobacterium SpSt-418</name>
    <dbReference type="NCBI Taxonomy" id="2282169"/>
    <lineage>
        <taxon>Bacteria</taxon>
        <taxon>Bacillati</taxon>
        <taxon>Cyanobacteriota</taxon>
        <taxon>Cyanophyceae</taxon>
        <taxon>Oscillatoriophycideae</taxon>
        <taxon>Oscillatoriales</taxon>
    </lineage>
</organism>